<comment type="caution">
    <text evidence="3">The sequence shown here is derived from an EMBL/GenBank/DDBJ whole genome shotgun (WGS) entry which is preliminary data.</text>
</comment>
<evidence type="ECO:0000259" key="2">
    <source>
        <dbReference type="SMART" id="SM00893"/>
    </source>
</evidence>
<dbReference type="Pfam" id="PF01012">
    <property type="entry name" value="ETF"/>
    <property type="match status" value="1"/>
</dbReference>
<dbReference type="PANTHER" id="PTHR21294">
    <property type="entry name" value="ELECTRON TRANSFER FLAVOPROTEIN BETA-SUBUNIT"/>
    <property type="match status" value="1"/>
</dbReference>
<feature type="domain" description="Electron transfer flavoprotein alpha/beta-subunit N-terminal" evidence="2">
    <location>
        <begin position="71"/>
        <end position="262"/>
    </location>
</feature>
<dbReference type="SMART" id="SM00893">
    <property type="entry name" value="ETF"/>
    <property type="match status" value="1"/>
</dbReference>
<evidence type="ECO:0000256" key="1">
    <source>
        <dbReference type="ARBA" id="ARBA00042002"/>
    </source>
</evidence>
<dbReference type="AlphaFoldDB" id="A0A4R4F9T7"/>
<dbReference type="Proteomes" id="UP000295710">
    <property type="component" value="Unassembled WGS sequence"/>
</dbReference>
<dbReference type="PANTHER" id="PTHR21294:SF17">
    <property type="entry name" value="PROTEIN FIXA"/>
    <property type="match status" value="1"/>
</dbReference>
<reference evidence="3 4" key="1">
    <citation type="journal article" date="2016" name="Nat. Microbiol.">
        <title>The Mouse Intestinal Bacterial Collection (miBC) provides host-specific insight into cultured diversity and functional potential of the gut microbiota.</title>
        <authorList>
            <person name="Lagkouvardos I."/>
            <person name="Pukall R."/>
            <person name="Abt B."/>
            <person name="Foesel B.U."/>
            <person name="Meier-Kolthoff J.P."/>
            <person name="Kumar N."/>
            <person name="Bresciani A."/>
            <person name="Martinez I."/>
            <person name="Just S."/>
            <person name="Ziegler C."/>
            <person name="Brugiroux S."/>
            <person name="Garzetti D."/>
            <person name="Wenning M."/>
            <person name="Bui T.P."/>
            <person name="Wang J."/>
            <person name="Hugenholtz F."/>
            <person name="Plugge C.M."/>
            <person name="Peterson D.A."/>
            <person name="Hornef M.W."/>
            <person name="Baines J.F."/>
            <person name="Smidt H."/>
            <person name="Walter J."/>
            <person name="Kristiansen K."/>
            <person name="Nielsen H.B."/>
            <person name="Haller D."/>
            <person name="Overmann J."/>
            <person name="Stecher B."/>
            <person name="Clavel T."/>
        </authorList>
    </citation>
    <scope>NUCLEOTIDE SEQUENCE [LARGE SCALE GENOMIC DNA]</scope>
    <source>
        <strain evidence="3 4">DSM 28560</strain>
    </source>
</reference>
<protein>
    <recommendedName>
        <fullName evidence="1">Electron transfer flavoprotein small subunit</fullName>
    </recommendedName>
</protein>
<dbReference type="GO" id="GO:0009055">
    <property type="term" value="F:electron transfer activity"/>
    <property type="evidence" value="ECO:0007669"/>
    <property type="project" value="InterPro"/>
</dbReference>
<evidence type="ECO:0000313" key="4">
    <source>
        <dbReference type="Proteomes" id="UP000295710"/>
    </source>
</evidence>
<dbReference type="Gene3D" id="3.40.50.620">
    <property type="entry name" value="HUPs"/>
    <property type="match status" value="1"/>
</dbReference>
<dbReference type="InterPro" id="IPR033948">
    <property type="entry name" value="ETF_beta_N"/>
</dbReference>
<name>A0A4R4F9T7_9FIRM</name>
<dbReference type="EMBL" id="SMMX01000022">
    <property type="protein sequence ID" value="TDA20402.1"/>
    <property type="molecule type" value="Genomic_DNA"/>
</dbReference>
<proteinExistence type="predicted"/>
<dbReference type="SUPFAM" id="SSF52402">
    <property type="entry name" value="Adenine nucleotide alpha hydrolases-like"/>
    <property type="match status" value="1"/>
</dbReference>
<dbReference type="InterPro" id="IPR014730">
    <property type="entry name" value="ETF_a/b_N"/>
</dbReference>
<dbReference type="CDD" id="cd01714">
    <property type="entry name" value="ETF_beta"/>
    <property type="match status" value="1"/>
</dbReference>
<dbReference type="InterPro" id="IPR012255">
    <property type="entry name" value="ETF_b"/>
</dbReference>
<sequence>MPELWRTLSSARMSWEKCMPEGHPLIHSPSRRMCFLDKIKMMKHQKGIVMLRIAVCVKQVPSDKITVSDEDGSLVRSEMKSSMNMYDYAALETALHIKEQAGGSIDVFTMGPKHAAETLKESLAYGADRAFLLNDRAFAGADVLATAYTLSCALRKAGPYDVVVCGLKTTDGDTAQVGGELAADLHVMYVPGVCAALEAHGTFIKTKILTDDQIITIKAQLPVLMSVEPSACTFRVPTLVQRLQSRKKEIQVWDAESIGADRAKTGQAGSATKVVKIITNSQEKKVKLLRLSAEETVSLIEERKNAWIKTS</sequence>
<gene>
    <name evidence="3" type="ORF">E1963_17305</name>
</gene>
<accession>A0A4R4F9T7</accession>
<organism evidence="3 4">
    <name type="scientific">Extibacter muris</name>
    <dbReference type="NCBI Taxonomy" id="1796622"/>
    <lineage>
        <taxon>Bacteria</taxon>
        <taxon>Bacillati</taxon>
        <taxon>Bacillota</taxon>
        <taxon>Clostridia</taxon>
        <taxon>Lachnospirales</taxon>
        <taxon>Lachnospiraceae</taxon>
        <taxon>Extibacter</taxon>
    </lineage>
</organism>
<dbReference type="InterPro" id="IPR014729">
    <property type="entry name" value="Rossmann-like_a/b/a_fold"/>
</dbReference>
<keyword evidence="4" id="KW-1185">Reference proteome</keyword>
<evidence type="ECO:0000313" key="3">
    <source>
        <dbReference type="EMBL" id="TDA20402.1"/>
    </source>
</evidence>